<feature type="region of interest" description="Disordered" evidence="1">
    <location>
        <begin position="171"/>
        <end position="193"/>
    </location>
</feature>
<keyword evidence="3" id="KW-1185">Reference proteome</keyword>
<evidence type="ECO:0000256" key="1">
    <source>
        <dbReference type="SAM" id="MobiDB-lite"/>
    </source>
</evidence>
<gene>
    <name evidence="2" type="ORF">HDK90DRAFT_256445</name>
</gene>
<evidence type="ECO:0000313" key="3">
    <source>
        <dbReference type="Proteomes" id="UP001492380"/>
    </source>
</evidence>
<name>A0ABR1YQS6_9PEZI</name>
<dbReference type="EMBL" id="JBBWRZ010000005">
    <property type="protein sequence ID" value="KAK8235792.1"/>
    <property type="molecule type" value="Genomic_DNA"/>
</dbReference>
<accession>A0ABR1YQS6</accession>
<reference evidence="2 3" key="1">
    <citation type="submission" date="2024-04" db="EMBL/GenBank/DDBJ databases">
        <title>Phyllosticta paracitricarpa is synonymous to the EU quarantine fungus P. citricarpa based on phylogenomic analyses.</title>
        <authorList>
            <consortium name="Lawrence Berkeley National Laboratory"/>
            <person name="Van Ingen-Buijs V.A."/>
            <person name="Van Westerhoven A.C."/>
            <person name="Haridas S."/>
            <person name="Skiadas P."/>
            <person name="Martin F."/>
            <person name="Groenewald J.Z."/>
            <person name="Crous P.W."/>
            <person name="Seidl M.F."/>
        </authorList>
    </citation>
    <scope>NUCLEOTIDE SEQUENCE [LARGE SCALE GENOMIC DNA]</scope>
    <source>
        <strain evidence="2 3">CBS 123374</strain>
    </source>
</reference>
<comment type="caution">
    <text evidence="2">The sequence shown here is derived from an EMBL/GenBank/DDBJ whole genome shotgun (WGS) entry which is preliminary data.</text>
</comment>
<feature type="compositionally biased region" description="Basic and acidic residues" evidence="1">
    <location>
        <begin position="176"/>
        <end position="186"/>
    </location>
</feature>
<sequence>MHTDCPVVLHGLSMPDLIQHLIGIHSAPTTLIVCSSRSAFEHQLLSSLSGPPPHVDQVDANAVDVGQVSKHPLVIPTLHLLSCTSTIRLAFCPSLEALRAHLTALSADHATEPSSTKRGDTRRPILCILNFLAIHRETTSFSAQGLSRTLAIAVDAAARCGQKLVLSECPVPPETSRTEDGSHEAAMEASRTNVGQDLLETKDPWEEQLSILSVTTKSFGVGSRGWAGRTVSARAVAERWCRFERYQGVQARQVF</sequence>
<evidence type="ECO:0000313" key="2">
    <source>
        <dbReference type="EMBL" id="KAK8235792.1"/>
    </source>
</evidence>
<organism evidence="2 3">
    <name type="scientific">Phyllosticta capitalensis</name>
    <dbReference type="NCBI Taxonomy" id="121624"/>
    <lineage>
        <taxon>Eukaryota</taxon>
        <taxon>Fungi</taxon>
        <taxon>Dikarya</taxon>
        <taxon>Ascomycota</taxon>
        <taxon>Pezizomycotina</taxon>
        <taxon>Dothideomycetes</taxon>
        <taxon>Dothideomycetes incertae sedis</taxon>
        <taxon>Botryosphaeriales</taxon>
        <taxon>Phyllostictaceae</taxon>
        <taxon>Phyllosticta</taxon>
    </lineage>
</organism>
<protein>
    <submittedName>
        <fullName evidence="2">Uncharacterized protein</fullName>
    </submittedName>
</protein>
<dbReference type="Proteomes" id="UP001492380">
    <property type="component" value="Unassembled WGS sequence"/>
</dbReference>
<proteinExistence type="predicted"/>